<dbReference type="EMBL" id="JANPWB010000014">
    <property type="protein sequence ID" value="KAJ1101791.1"/>
    <property type="molecule type" value="Genomic_DNA"/>
</dbReference>
<reference evidence="1" key="1">
    <citation type="journal article" date="2022" name="bioRxiv">
        <title>Sequencing and chromosome-scale assembly of the giantPleurodeles waltlgenome.</title>
        <authorList>
            <person name="Brown T."/>
            <person name="Elewa A."/>
            <person name="Iarovenko S."/>
            <person name="Subramanian E."/>
            <person name="Araus A.J."/>
            <person name="Petzold A."/>
            <person name="Susuki M."/>
            <person name="Suzuki K.-i.T."/>
            <person name="Hayashi T."/>
            <person name="Toyoda A."/>
            <person name="Oliveira C."/>
            <person name="Osipova E."/>
            <person name="Leigh N.D."/>
            <person name="Simon A."/>
            <person name="Yun M.H."/>
        </authorList>
    </citation>
    <scope>NUCLEOTIDE SEQUENCE</scope>
    <source>
        <strain evidence="1">20211129_DDA</strain>
        <tissue evidence="1">Liver</tissue>
    </source>
</reference>
<protein>
    <submittedName>
        <fullName evidence="1">Uncharacterized protein</fullName>
    </submittedName>
</protein>
<proteinExistence type="predicted"/>
<dbReference type="Proteomes" id="UP001066276">
    <property type="component" value="Chromosome 10"/>
</dbReference>
<accession>A0AAV7MDG5</accession>
<comment type="caution">
    <text evidence="1">The sequence shown here is derived from an EMBL/GenBank/DDBJ whole genome shotgun (WGS) entry which is preliminary data.</text>
</comment>
<evidence type="ECO:0000313" key="2">
    <source>
        <dbReference type="Proteomes" id="UP001066276"/>
    </source>
</evidence>
<gene>
    <name evidence="1" type="ORF">NDU88_006855</name>
</gene>
<name>A0AAV7MDG5_PLEWA</name>
<sequence>MEAFHNSRLTAPTGEVLEFIADCLTKRLTWDQRITLETEITEKEITIAMGQMQAWKYPGLNGFPIKLFCGLSHRVAKLLCAAYKEALELVELSED</sequence>
<dbReference type="AlphaFoldDB" id="A0AAV7MDG5"/>
<keyword evidence="2" id="KW-1185">Reference proteome</keyword>
<organism evidence="1 2">
    <name type="scientific">Pleurodeles waltl</name>
    <name type="common">Iberian ribbed newt</name>
    <dbReference type="NCBI Taxonomy" id="8319"/>
    <lineage>
        <taxon>Eukaryota</taxon>
        <taxon>Metazoa</taxon>
        <taxon>Chordata</taxon>
        <taxon>Craniata</taxon>
        <taxon>Vertebrata</taxon>
        <taxon>Euteleostomi</taxon>
        <taxon>Amphibia</taxon>
        <taxon>Batrachia</taxon>
        <taxon>Caudata</taxon>
        <taxon>Salamandroidea</taxon>
        <taxon>Salamandridae</taxon>
        <taxon>Pleurodelinae</taxon>
        <taxon>Pleurodeles</taxon>
    </lineage>
</organism>
<evidence type="ECO:0000313" key="1">
    <source>
        <dbReference type="EMBL" id="KAJ1101791.1"/>
    </source>
</evidence>